<proteinExistence type="predicted"/>
<dbReference type="InterPro" id="IPR044822">
    <property type="entry name" value="Myb_DNA-bind_4"/>
</dbReference>
<dbReference type="EMBL" id="GL377565">
    <property type="protein sequence ID" value="EFJ37918.1"/>
    <property type="molecule type" value="Genomic_DNA"/>
</dbReference>
<name>D8QR48_SELML</name>
<dbReference type="Pfam" id="PF13837">
    <property type="entry name" value="Myb_DNA-bind_4"/>
    <property type="match status" value="1"/>
</dbReference>
<dbReference type="OrthoDB" id="1843873at2759"/>
<dbReference type="PANTHER" id="PTHR33492">
    <property type="entry name" value="OSJNBA0043A12.37 PROTEIN-RELATED"/>
    <property type="match status" value="1"/>
</dbReference>
<evidence type="ECO:0000313" key="4">
    <source>
        <dbReference type="EMBL" id="EFJ37918.1"/>
    </source>
</evidence>
<dbReference type="Gene3D" id="1.10.10.60">
    <property type="entry name" value="Homeodomain-like"/>
    <property type="match status" value="1"/>
</dbReference>
<accession>D8QR48</accession>
<sequence length="283" mass="32134">MAADCTAIIPFDEAGEGSERPREYRKGNWTFHETMILITAKKLDDERRAKGGDKRGKCAEYRWKWVENYCWKNGCQRSQNQCNDKWDNLLRDYKKVRDYETKIQPGQQSYWQLEKHERKERGLPSSLMIQIYDALHDIVDKRLPSSSSRLMAASDKAHTTSYLPLPPQSTASRSSGSSEQLGDPKSPAKKRKSSSRDHHQQDVEGLAPAVARSASDLSHTLMQCEEKKDRRHKDLLSVEERKLMLEETKTEISRQGIEGLVGAVNNLANAILTLASERGGSGE</sequence>
<dbReference type="Gramene" id="EFJ31936">
    <property type="protein sequence ID" value="EFJ31936"/>
    <property type="gene ID" value="SELMODRAFT_408289"/>
</dbReference>
<keyword evidence="5" id="KW-1185">Reference proteome</keyword>
<dbReference type="KEGG" id="smo:SELMODRAFT_408289"/>
<dbReference type="HOGENOM" id="CLU_052896_0_0_1"/>
<evidence type="ECO:0000313" key="5">
    <source>
        <dbReference type="Proteomes" id="UP000001514"/>
    </source>
</evidence>
<evidence type="ECO:0000256" key="1">
    <source>
        <dbReference type="SAM" id="MobiDB-lite"/>
    </source>
</evidence>
<dbReference type="eggNOG" id="ENOG502QRBY">
    <property type="taxonomic scope" value="Eukaryota"/>
</dbReference>
<dbReference type="Proteomes" id="UP000001514">
    <property type="component" value="Unassembled WGS sequence"/>
</dbReference>
<dbReference type="STRING" id="88036.D8QR48"/>
<dbReference type="PANTHER" id="PTHR33492:SF11">
    <property type="entry name" value="OS04G0670900 PROTEIN"/>
    <property type="match status" value="1"/>
</dbReference>
<dbReference type="EMBL" id="GL377573">
    <property type="protein sequence ID" value="EFJ31936.1"/>
    <property type="molecule type" value="Genomic_DNA"/>
</dbReference>
<reference evidence="4 5" key="1">
    <citation type="journal article" date="2011" name="Science">
        <title>The Selaginella genome identifies genetic changes associated with the evolution of vascular plants.</title>
        <authorList>
            <person name="Banks J.A."/>
            <person name="Nishiyama T."/>
            <person name="Hasebe M."/>
            <person name="Bowman J.L."/>
            <person name="Gribskov M."/>
            <person name="dePamphilis C."/>
            <person name="Albert V.A."/>
            <person name="Aono N."/>
            <person name="Aoyama T."/>
            <person name="Ambrose B.A."/>
            <person name="Ashton N.W."/>
            <person name="Axtell M.J."/>
            <person name="Barker E."/>
            <person name="Barker M.S."/>
            <person name="Bennetzen J.L."/>
            <person name="Bonawitz N.D."/>
            <person name="Chapple C."/>
            <person name="Cheng C."/>
            <person name="Correa L.G."/>
            <person name="Dacre M."/>
            <person name="DeBarry J."/>
            <person name="Dreyer I."/>
            <person name="Elias M."/>
            <person name="Engstrom E.M."/>
            <person name="Estelle M."/>
            <person name="Feng L."/>
            <person name="Finet C."/>
            <person name="Floyd S.K."/>
            <person name="Frommer W.B."/>
            <person name="Fujita T."/>
            <person name="Gramzow L."/>
            <person name="Gutensohn M."/>
            <person name="Harholt J."/>
            <person name="Hattori M."/>
            <person name="Heyl A."/>
            <person name="Hirai T."/>
            <person name="Hiwatashi Y."/>
            <person name="Ishikawa M."/>
            <person name="Iwata M."/>
            <person name="Karol K.G."/>
            <person name="Koehler B."/>
            <person name="Kolukisaoglu U."/>
            <person name="Kubo M."/>
            <person name="Kurata T."/>
            <person name="Lalonde S."/>
            <person name="Li K."/>
            <person name="Li Y."/>
            <person name="Litt A."/>
            <person name="Lyons E."/>
            <person name="Manning G."/>
            <person name="Maruyama T."/>
            <person name="Michael T.P."/>
            <person name="Mikami K."/>
            <person name="Miyazaki S."/>
            <person name="Morinaga S."/>
            <person name="Murata T."/>
            <person name="Mueller-Roeber B."/>
            <person name="Nelson D.R."/>
            <person name="Obara M."/>
            <person name="Oguri Y."/>
            <person name="Olmstead R.G."/>
            <person name="Onodera N."/>
            <person name="Petersen B.L."/>
            <person name="Pils B."/>
            <person name="Prigge M."/>
            <person name="Rensing S.A."/>
            <person name="Riano-Pachon D.M."/>
            <person name="Roberts A.W."/>
            <person name="Sato Y."/>
            <person name="Scheller H.V."/>
            <person name="Schulz B."/>
            <person name="Schulz C."/>
            <person name="Shakirov E.V."/>
            <person name="Shibagaki N."/>
            <person name="Shinohara N."/>
            <person name="Shippen D.E."/>
            <person name="Soerensen I."/>
            <person name="Sotooka R."/>
            <person name="Sugimoto N."/>
            <person name="Sugita M."/>
            <person name="Sumikawa N."/>
            <person name="Tanurdzic M."/>
            <person name="Theissen G."/>
            <person name="Ulvskov P."/>
            <person name="Wakazuki S."/>
            <person name="Weng J.K."/>
            <person name="Willats W.W."/>
            <person name="Wipf D."/>
            <person name="Wolf P.G."/>
            <person name="Yang L."/>
            <person name="Zimmer A.D."/>
            <person name="Zhu Q."/>
            <person name="Mitros T."/>
            <person name="Hellsten U."/>
            <person name="Loque D."/>
            <person name="Otillar R."/>
            <person name="Salamov A."/>
            <person name="Schmutz J."/>
            <person name="Shapiro H."/>
            <person name="Lindquist E."/>
            <person name="Lucas S."/>
            <person name="Rokhsar D."/>
            <person name="Grigoriev I.V."/>
        </authorList>
    </citation>
    <scope>NUCLEOTIDE SEQUENCE [LARGE SCALE GENOMIC DNA]</scope>
</reference>
<evidence type="ECO:0000259" key="2">
    <source>
        <dbReference type="PROSITE" id="PS50090"/>
    </source>
</evidence>
<feature type="domain" description="Myb-like" evidence="2">
    <location>
        <begin position="21"/>
        <end position="90"/>
    </location>
</feature>
<dbReference type="PROSITE" id="PS50090">
    <property type="entry name" value="MYB_LIKE"/>
    <property type="match status" value="1"/>
</dbReference>
<feature type="compositionally biased region" description="Polar residues" evidence="1">
    <location>
        <begin position="168"/>
        <end position="180"/>
    </location>
</feature>
<dbReference type="AlphaFoldDB" id="D8QR48"/>
<dbReference type="Gramene" id="EFJ37918">
    <property type="protein sequence ID" value="EFJ37918"/>
    <property type="gene ID" value="SELMODRAFT_402580"/>
</dbReference>
<dbReference type="InterPro" id="IPR001005">
    <property type="entry name" value="SANT/Myb"/>
</dbReference>
<dbReference type="InParanoid" id="D8QR48"/>
<dbReference type="FunCoup" id="D8QR48">
    <property type="interactions" value="215"/>
</dbReference>
<dbReference type="OMA" id="DETMVLI"/>
<organism evidence="5">
    <name type="scientific">Selaginella moellendorffii</name>
    <name type="common">Spikemoss</name>
    <dbReference type="NCBI Taxonomy" id="88036"/>
    <lineage>
        <taxon>Eukaryota</taxon>
        <taxon>Viridiplantae</taxon>
        <taxon>Streptophyta</taxon>
        <taxon>Embryophyta</taxon>
        <taxon>Tracheophyta</taxon>
        <taxon>Lycopodiopsida</taxon>
        <taxon>Selaginellales</taxon>
        <taxon>Selaginellaceae</taxon>
        <taxon>Selaginella</taxon>
    </lineage>
</organism>
<gene>
    <name evidence="4" type="ORF">SELMODRAFT_402580</name>
    <name evidence="3" type="ORF">SELMODRAFT_408289</name>
</gene>
<protein>
    <recommendedName>
        <fullName evidence="2">Myb-like domain-containing protein</fullName>
    </recommendedName>
</protein>
<dbReference type="KEGG" id="smo:SELMODRAFT_402580"/>
<feature type="region of interest" description="Disordered" evidence="1">
    <location>
        <begin position="150"/>
        <end position="203"/>
    </location>
</feature>
<evidence type="ECO:0000313" key="3">
    <source>
        <dbReference type="EMBL" id="EFJ31936.1"/>
    </source>
</evidence>